<dbReference type="Proteomes" id="UP000308197">
    <property type="component" value="Unassembled WGS sequence"/>
</dbReference>
<evidence type="ECO:0000313" key="2">
    <source>
        <dbReference type="EMBL" id="TFK89071.1"/>
    </source>
</evidence>
<sequence>MTFPSRPSRLRDTLSLHPSPKPWSVSRWQIAQIAQMPSNNCLPLPSSRSCRPIIPATNSIISSSQPSHNSPPATRPRDQAHIPGGIASRPRSESLQPKASQPIPSRPPRPRGSRGVKCT</sequence>
<evidence type="ECO:0000256" key="1">
    <source>
        <dbReference type="SAM" id="MobiDB-lite"/>
    </source>
</evidence>
<dbReference type="AlphaFoldDB" id="A0A5C3PIG0"/>
<feature type="compositionally biased region" description="Polar residues" evidence="1">
    <location>
        <begin position="93"/>
        <end position="103"/>
    </location>
</feature>
<feature type="region of interest" description="Disordered" evidence="1">
    <location>
        <begin position="42"/>
        <end position="119"/>
    </location>
</feature>
<evidence type="ECO:0000313" key="3">
    <source>
        <dbReference type="Proteomes" id="UP000308197"/>
    </source>
</evidence>
<feature type="compositionally biased region" description="Low complexity" evidence="1">
    <location>
        <begin position="58"/>
        <end position="72"/>
    </location>
</feature>
<reference evidence="2 3" key="1">
    <citation type="journal article" date="2019" name="Nat. Ecol. Evol.">
        <title>Megaphylogeny resolves global patterns of mushroom evolution.</title>
        <authorList>
            <person name="Varga T."/>
            <person name="Krizsan K."/>
            <person name="Foldi C."/>
            <person name="Dima B."/>
            <person name="Sanchez-Garcia M."/>
            <person name="Sanchez-Ramirez S."/>
            <person name="Szollosi G.J."/>
            <person name="Szarkandi J.G."/>
            <person name="Papp V."/>
            <person name="Albert L."/>
            <person name="Andreopoulos W."/>
            <person name="Angelini C."/>
            <person name="Antonin V."/>
            <person name="Barry K.W."/>
            <person name="Bougher N.L."/>
            <person name="Buchanan P."/>
            <person name="Buyck B."/>
            <person name="Bense V."/>
            <person name="Catcheside P."/>
            <person name="Chovatia M."/>
            <person name="Cooper J."/>
            <person name="Damon W."/>
            <person name="Desjardin D."/>
            <person name="Finy P."/>
            <person name="Geml J."/>
            <person name="Haridas S."/>
            <person name="Hughes K."/>
            <person name="Justo A."/>
            <person name="Karasinski D."/>
            <person name="Kautmanova I."/>
            <person name="Kiss B."/>
            <person name="Kocsube S."/>
            <person name="Kotiranta H."/>
            <person name="LaButti K.M."/>
            <person name="Lechner B.E."/>
            <person name="Liimatainen K."/>
            <person name="Lipzen A."/>
            <person name="Lukacs Z."/>
            <person name="Mihaltcheva S."/>
            <person name="Morgado L.N."/>
            <person name="Niskanen T."/>
            <person name="Noordeloos M.E."/>
            <person name="Ohm R.A."/>
            <person name="Ortiz-Santana B."/>
            <person name="Ovrebo C."/>
            <person name="Racz N."/>
            <person name="Riley R."/>
            <person name="Savchenko A."/>
            <person name="Shiryaev A."/>
            <person name="Soop K."/>
            <person name="Spirin V."/>
            <person name="Szebenyi C."/>
            <person name="Tomsovsky M."/>
            <person name="Tulloss R.E."/>
            <person name="Uehling J."/>
            <person name="Grigoriev I.V."/>
            <person name="Vagvolgyi C."/>
            <person name="Papp T."/>
            <person name="Martin F.M."/>
            <person name="Miettinen O."/>
            <person name="Hibbett D.S."/>
            <person name="Nagy L.G."/>
        </authorList>
    </citation>
    <scope>NUCLEOTIDE SEQUENCE [LARGE SCALE GENOMIC DNA]</scope>
    <source>
        <strain evidence="2 3">HHB13444</strain>
    </source>
</reference>
<accession>A0A5C3PIG0</accession>
<keyword evidence="3" id="KW-1185">Reference proteome</keyword>
<dbReference type="InParanoid" id="A0A5C3PIG0"/>
<gene>
    <name evidence="2" type="ORF">K466DRAFT_584991</name>
</gene>
<organism evidence="2 3">
    <name type="scientific">Polyporus arcularius HHB13444</name>
    <dbReference type="NCBI Taxonomy" id="1314778"/>
    <lineage>
        <taxon>Eukaryota</taxon>
        <taxon>Fungi</taxon>
        <taxon>Dikarya</taxon>
        <taxon>Basidiomycota</taxon>
        <taxon>Agaricomycotina</taxon>
        <taxon>Agaricomycetes</taxon>
        <taxon>Polyporales</taxon>
        <taxon>Polyporaceae</taxon>
        <taxon>Polyporus</taxon>
    </lineage>
</organism>
<dbReference type="EMBL" id="ML211089">
    <property type="protein sequence ID" value="TFK89071.1"/>
    <property type="molecule type" value="Genomic_DNA"/>
</dbReference>
<protein>
    <submittedName>
        <fullName evidence="2">Uncharacterized protein</fullName>
    </submittedName>
</protein>
<name>A0A5C3PIG0_9APHY</name>
<proteinExistence type="predicted"/>
<feature type="compositionally biased region" description="Basic residues" evidence="1">
    <location>
        <begin position="108"/>
        <end position="119"/>
    </location>
</feature>
<feature type="region of interest" description="Disordered" evidence="1">
    <location>
        <begin position="1"/>
        <end position="23"/>
    </location>
</feature>